<name>A0ABX2NYZ2_9BURK</name>
<protein>
    <submittedName>
        <fullName evidence="1">Uncharacterized protein</fullName>
    </submittedName>
</protein>
<accession>A0ABX2NYZ2</accession>
<proteinExistence type="predicted"/>
<keyword evidence="2" id="KW-1185">Reference proteome</keyword>
<reference evidence="1 2" key="1">
    <citation type="submission" date="2019-08" db="EMBL/GenBank/DDBJ databases">
        <title>Paraburkholderia simonii sp. nov. and P. youngii sp. nov. Brazilian and Mexican Mimosa-associated rhizobia.</title>
        <authorList>
            <person name="Mavima L."/>
            <person name="Beukes C.W."/>
            <person name="Palmer M."/>
            <person name="De Meyer S.E."/>
            <person name="James E.K."/>
            <person name="Maluk M."/>
            <person name="Avontuur J.R."/>
            <person name="Chan W.Y."/>
            <person name="Venter S.N."/>
            <person name="Steenkamp E.T."/>
        </authorList>
    </citation>
    <scope>NUCLEOTIDE SEQUENCE [LARGE SCALE GENOMIC DNA]</scope>
    <source>
        <strain evidence="1 2">JPY454</strain>
    </source>
</reference>
<comment type="caution">
    <text evidence="1">The sequence shown here is derived from an EMBL/GenBank/DDBJ whole genome shotgun (WGS) entry which is preliminary data.</text>
</comment>
<gene>
    <name evidence="1" type="ORF">FSB64_39945</name>
</gene>
<dbReference type="EMBL" id="VOMC01000111">
    <property type="protein sequence ID" value="NVI09659.1"/>
    <property type="molecule type" value="Genomic_DNA"/>
</dbReference>
<sequence length="94" mass="10410">MTEIGQTHLVPELQVLVATIVGPDALMAFIVLIDYSARLPSPVALVGRIAEHGFAVIESIYALRLKLKIRIRPATYLIQVNVVWSRALWTDSAE</sequence>
<dbReference type="RefSeq" id="WP_176369989.1">
    <property type="nucleotide sequence ID" value="NZ_JBNDKW010000004.1"/>
</dbReference>
<dbReference type="Proteomes" id="UP000821598">
    <property type="component" value="Unassembled WGS sequence"/>
</dbReference>
<evidence type="ECO:0000313" key="1">
    <source>
        <dbReference type="EMBL" id="NVI09659.1"/>
    </source>
</evidence>
<organism evidence="1 2">
    <name type="scientific">Paraburkholderia youngii</name>
    <dbReference type="NCBI Taxonomy" id="2782701"/>
    <lineage>
        <taxon>Bacteria</taxon>
        <taxon>Pseudomonadati</taxon>
        <taxon>Pseudomonadota</taxon>
        <taxon>Betaproteobacteria</taxon>
        <taxon>Burkholderiales</taxon>
        <taxon>Burkholderiaceae</taxon>
        <taxon>Paraburkholderia</taxon>
    </lineage>
</organism>
<evidence type="ECO:0000313" key="2">
    <source>
        <dbReference type="Proteomes" id="UP000821598"/>
    </source>
</evidence>